<evidence type="ECO:0000256" key="10">
    <source>
        <dbReference type="ARBA" id="ARBA00022801"/>
    </source>
</evidence>
<evidence type="ECO:0000256" key="8">
    <source>
        <dbReference type="ARBA" id="ARBA00022723"/>
    </source>
</evidence>
<dbReference type="InterPro" id="IPR012337">
    <property type="entry name" value="RNaseH-like_sf"/>
</dbReference>
<dbReference type="GO" id="GO:0046872">
    <property type="term" value="F:metal ion binding"/>
    <property type="evidence" value="ECO:0007669"/>
    <property type="project" value="UniProtKB-KW"/>
</dbReference>
<dbReference type="InterPro" id="IPR022892">
    <property type="entry name" value="RNaseHI"/>
</dbReference>
<organism evidence="13">
    <name type="scientific">uncultured organism</name>
    <dbReference type="NCBI Taxonomy" id="155900"/>
    <lineage>
        <taxon>unclassified sequences</taxon>
        <taxon>environmental samples</taxon>
    </lineage>
</organism>
<evidence type="ECO:0000256" key="4">
    <source>
        <dbReference type="ARBA" id="ARBA00005300"/>
    </source>
</evidence>
<dbReference type="InterPro" id="IPR050092">
    <property type="entry name" value="RNase_H"/>
</dbReference>
<dbReference type="SUPFAM" id="SSF53098">
    <property type="entry name" value="Ribonuclease H-like"/>
    <property type="match status" value="1"/>
</dbReference>
<dbReference type="GO" id="GO:0004523">
    <property type="term" value="F:RNA-DNA hybrid ribonuclease activity"/>
    <property type="evidence" value="ECO:0007669"/>
    <property type="project" value="UniProtKB-EC"/>
</dbReference>
<dbReference type="FunFam" id="3.30.420.10:FF:000089">
    <property type="entry name" value="Ribonuclease H"/>
    <property type="match status" value="1"/>
</dbReference>
<evidence type="ECO:0000256" key="2">
    <source>
        <dbReference type="ARBA" id="ARBA00001946"/>
    </source>
</evidence>
<dbReference type="InterPro" id="IPR036397">
    <property type="entry name" value="RNaseH_sf"/>
</dbReference>
<keyword evidence="10 13" id="KW-0378">Hydrolase</keyword>
<protein>
    <recommendedName>
        <fullName evidence="6">ribonuclease H</fullName>
        <ecNumber evidence="6">3.1.26.4</ecNumber>
    </recommendedName>
</protein>
<name>E0X760_9ZZZZ</name>
<accession>E0X760</accession>
<sequence length="148" mass="16303">MKAVEAFTDGACRGNPGPGGWGVVLRAGEHVKELSGGEPNTTNNRMELKAAIEALAALKQPCRVALYTDSVYVRSGITEWLPAWRARGWRTADRKPVKNQDLWQALADQAARHEVAWHWVKGHSGHPENERADELANIGLDEMLAGLR</sequence>
<evidence type="ECO:0000313" key="13">
    <source>
        <dbReference type="EMBL" id="ACV72182.1"/>
    </source>
</evidence>
<comment type="similarity">
    <text evidence="4">Belongs to the RNase H family.</text>
</comment>
<dbReference type="EC" id="3.1.26.4" evidence="6"/>
<evidence type="ECO:0000256" key="11">
    <source>
        <dbReference type="ARBA" id="ARBA00022842"/>
    </source>
</evidence>
<comment type="cofactor">
    <cofactor evidence="2">
        <name>Mg(2+)</name>
        <dbReference type="ChEBI" id="CHEBI:18420"/>
    </cofactor>
</comment>
<comment type="catalytic activity">
    <reaction evidence="1">
        <text>Endonucleolytic cleavage to 5'-phosphomonoester.</text>
        <dbReference type="EC" id="3.1.26.4"/>
    </reaction>
</comment>
<evidence type="ECO:0000256" key="3">
    <source>
        <dbReference type="ARBA" id="ARBA00004065"/>
    </source>
</evidence>
<feature type="domain" description="RNase H type-1" evidence="12">
    <location>
        <begin position="1"/>
        <end position="141"/>
    </location>
</feature>
<dbReference type="PANTHER" id="PTHR10642">
    <property type="entry name" value="RIBONUCLEASE H1"/>
    <property type="match status" value="1"/>
</dbReference>
<dbReference type="NCBIfam" id="NF001236">
    <property type="entry name" value="PRK00203.1"/>
    <property type="match status" value="1"/>
</dbReference>
<dbReference type="EMBL" id="GQ855304">
    <property type="protein sequence ID" value="ACV72182.1"/>
    <property type="molecule type" value="Genomic_DNA"/>
</dbReference>
<dbReference type="AlphaFoldDB" id="E0X760"/>
<dbReference type="GO" id="GO:0043137">
    <property type="term" value="P:DNA replication, removal of RNA primer"/>
    <property type="evidence" value="ECO:0007669"/>
    <property type="project" value="TreeGrafter"/>
</dbReference>
<dbReference type="GO" id="GO:0003676">
    <property type="term" value="F:nucleic acid binding"/>
    <property type="evidence" value="ECO:0007669"/>
    <property type="project" value="InterPro"/>
</dbReference>
<evidence type="ECO:0000256" key="9">
    <source>
        <dbReference type="ARBA" id="ARBA00022759"/>
    </source>
</evidence>
<reference evidence="13" key="1">
    <citation type="journal article" date="2010" name="J. Appl. Microbiol.">
        <title>Cloning of the RNase H genes from a metagenomic DNA library: identification of a new type 1 RNase H without a typical active-site motif.</title>
        <authorList>
            <person name="Kanaya E."/>
            <person name="Sakabe T."/>
            <person name="Nguyen N.T."/>
            <person name="Koikeda S."/>
            <person name="Koga Y."/>
            <person name="Takano K."/>
            <person name="Kanaya S."/>
        </authorList>
    </citation>
    <scope>NUCLEOTIDE SEQUENCE</scope>
</reference>
<dbReference type="PANTHER" id="PTHR10642:SF26">
    <property type="entry name" value="RIBONUCLEASE H1"/>
    <property type="match status" value="1"/>
</dbReference>
<keyword evidence="11" id="KW-0460">Magnesium</keyword>
<evidence type="ECO:0000256" key="5">
    <source>
        <dbReference type="ARBA" id="ARBA00011245"/>
    </source>
</evidence>
<keyword evidence="8" id="KW-0479">Metal-binding</keyword>
<dbReference type="Pfam" id="PF00075">
    <property type="entry name" value="RNase_H"/>
    <property type="match status" value="1"/>
</dbReference>
<comment type="subunit">
    <text evidence="5">Monomer.</text>
</comment>
<dbReference type="PROSITE" id="PS50879">
    <property type="entry name" value="RNASE_H_1"/>
    <property type="match status" value="1"/>
</dbReference>
<dbReference type="Gene3D" id="3.30.420.10">
    <property type="entry name" value="Ribonuclease H-like superfamily/Ribonuclease H"/>
    <property type="match status" value="1"/>
</dbReference>
<evidence type="ECO:0000256" key="6">
    <source>
        <dbReference type="ARBA" id="ARBA00012180"/>
    </source>
</evidence>
<proteinExistence type="inferred from homology"/>
<dbReference type="HAMAP" id="MF_00042">
    <property type="entry name" value="RNase_H"/>
    <property type="match status" value="1"/>
</dbReference>
<comment type="function">
    <text evidence="3">Endonuclease that specifically degrades the RNA of RNA-DNA hybrids.</text>
</comment>
<keyword evidence="7" id="KW-0540">Nuclease</keyword>
<dbReference type="InterPro" id="IPR002156">
    <property type="entry name" value="RNaseH_domain"/>
</dbReference>
<evidence type="ECO:0000259" key="12">
    <source>
        <dbReference type="PROSITE" id="PS50879"/>
    </source>
</evidence>
<evidence type="ECO:0000256" key="1">
    <source>
        <dbReference type="ARBA" id="ARBA00000077"/>
    </source>
</evidence>
<keyword evidence="9" id="KW-0255">Endonuclease</keyword>
<dbReference type="CDD" id="cd09278">
    <property type="entry name" value="RNase_HI_prokaryote_like"/>
    <property type="match status" value="1"/>
</dbReference>
<evidence type="ECO:0000256" key="7">
    <source>
        <dbReference type="ARBA" id="ARBA00022722"/>
    </source>
</evidence>